<proteinExistence type="predicted"/>
<evidence type="ECO:0000313" key="2">
    <source>
        <dbReference type="WBParaSite" id="Gr19_v10_g9619.t1"/>
    </source>
</evidence>
<dbReference type="AlphaFoldDB" id="A0A914IF02"/>
<name>A0A914IF02_GLORO</name>
<dbReference type="Proteomes" id="UP000887572">
    <property type="component" value="Unplaced"/>
</dbReference>
<dbReference type="WBParaSite" id="Gr19_v10_g9619.t1">
    <property type="protein sequence ID" value="Gr19_v10_g9619.t1"/>
    <property type="gene ID" value="Gr19_v10_g9619"/>
</dbReference>
<keyword evidence="1" id="KW-1185">Reference proteome</keyword>
<accession>A0A914IF02</accession>
<organism evidence="1 2">
    <name type="scientific">Globodera rostochiensis</name>
    <name type="common">Golden nematode worm</name>
    <name type="synonym">Heterodera rostochiensis</name>
    <dbReference type="NCBI Taxonomy" id="31243"/>
    <lineage>
        <taxon>Eukaryota</taxon>
        <taxon>Metazoa</taxon>
        <taxon>Ecdysozoa</taxon>
        <taxon>Nematoda</taxon>
        <taxon>Chromadorea</taxon>
        <taxon>Rhabditida</taxon>
        <taxon>Tylenchina</taxon>
        <taxon>Tylenchomorpha</taxon>
        <taxon>Tylenchoidea</taxon>
        <taxon>Heteroderidae</taxon>
        <taxon>Heteroderinae</taxon>
        <taxon>Globodera</taxon>
    </lineage>
</organism>
<evidence type="ECO:0000313" key="1">
    <source>
        <dbReference type="Proteomes" id="UP000887572"/>
    </source>
</evidence>
<protein>
    <submittedName>
        <fullName evidence="2">Uncharacterized protein</fullName>
    </submittedName>
</protein>
<reference evidence="2" key="1">
    <citation type="submission" date="2022-11" db="UniProtKB">
        <authorList>
            <consortium name="WormBaseParasite"/>
        </authorList>
    </citation>
    <scope>IDENTIFICATION</scope>
</reference>
<sequence length="347" mass="40165">MSDNPKKEEKQLKSILSNSSKNIHRGCHNAASYETLDMLKHQETMAGKCKTSFGEGPLDRLEIRRSTNGNGAEIVKINGYIQRRLSISQNSLPPKVIGFKPFRISYIDRSVIEFLKSIRPLFDSNRTNLFIATFDNQNCSWEIIWRRIWPLIKDNICGIFLSPSKLDRLRQFSPTVLRDCPKLRSIKSDFVFPEFPADDNAGASSSQALAKWLHTPRGDGLPTMLRCGYCLAKMEGLKGQFANSTDPINFIICLRQYCSWDILRRIDENKRLLVRCPIERDEDKWAEWEQEAIESYYRCNRISINLNDRDIGVELLVATKCQRELRKLRGFFEKVHLKARMAIQLIN</sequence>